<accession>A0A845BUH4</accession>
<sequence length="77" mass="8527">MSTPFSGRCDFCRHPASLGTRYHSPRVEHTFYSCGRSLCQEFVDIGIQRLDQLTPPALLAGRSVSCFALDIHSGVPE</sequence>
<evidence type="ECO:0000313" key="1">
    <source>
        <dbReference type="EMBL" id="MXR38261.1"/>
    </source>
</evidence>
<name>A0A845BUH4_9NEIS</name>
<proteinExistence type="predicted"/>
<dbReference type="EMBL" id="WSSB01000018">
    <property type="protein sequence ID" value="MXR38261.1"/>
    <property type="molecule type" value="Genomic_DNA"/>
</dbReference>
<reference evidence="1 2" key="1">
    <citation type="submission" date="2019-12" db="EMBL/GenBank/DDBJ databases">
        <title>Neisseriaceae gen. nov. sp. Genome sequencing and assembly.</title>
        <authorList>
            <person name="Liu Z."/>
            <person name="Li A."/>
        </authorList>
    </citation>
    <scope>NUCLEOTIDE SEQUENCE [LARGE SCALE GENOMIC DNA]</scope>
    <source>
        <strain evidence="1 2">B2N2-7</strain>
    </source>
</reference>
<keyword evidence="2" id="KW-1185">Reference proteome</keyword>
<dbReference type="RefSeq" id="WP_160798192.1">
    <property type="nucleotide sequence ID" value="NZ_WSSB01000018.1"/>
</dbReference>
<dbReference type="AlphaFoldDB" id="A0A845BUH4"/>
<protein>
    <submittedName>
        <fullName evidence="1">Uncharacterized protein</fullName>
    </submittedName>
</protein>
<organism evidence="1 2">
    <name type="scientific">Craterilacuibacter sinensis</name>
    <dbReference type="NCBI Taxonomy" id="2686017"/>
    <lineage>
        <taxon>Bacteria</taxon>
        <taxon>Pseudomonadati</taxon>
        <taxon>Pseudomonadota</taxon>
        <taxon>Betaproteobacteria</taxon>
        <taxon>Neisseriales</taxon>
        <taxon>Neisseriaceae</taxon>
        <taxon>Craterilacuibacter</taxon>
    </lineage>
</organism>
<comment type="caution">
    <text evidence="1">The sequence shown here is derived from an EMBL/GenBank/DDBJ whole genome shotgun (WGS) entry which is preliminary data.</text>
</comment>
<evidence type="ECO:0000313" key="2">
    <source>
        <dbReference type="Proteomes" id="UP000467214"/>
    </source>
</evidence>
<gene>
    <name evidence="1" type="ORF">GQF02_14900</name>
</gene>
<dbReference type="Proteomes" id="UP000467214">
    <property type="component" value="Unassembled WGS sequence"/>
</dbReference>